<organism evidence="1 2">
    <name type="scientific">Halalkalicoccus paucihalophilus</name>
    <dbReference type="NCBI Taxonomy" id="1008153"/>
    <lineage>
        <taxon>Archaea</taxon>
        <taxon>Methanobacteriati</taxon>
        <taxon>Methanobacteriota</taxon>
        <taxon>Stenosarchaea group</taxon>
        <taxon>Halobacteria</taxon>
        <taxon>Halobacteriales</taxon>
        <taxon>Halococcaceae</taxon>
        <taxon>Halalkalicoccus</taxon>
    </lineage>
</organism>
<comment type="caution">
    <text evidence="1">The sequence shown here is derived from an EMBL/GenBank/DDBJ whole genome shotgun (WGS) entry which is preliminary data.</text>
</comment>
<sequence length="144" mass="16221">MNERLQYAVLRDALKVVARFTQSISSTDGVTDAESLSNEMIECNVTGFDIPSMFTRCEFDSRFTFDCSHSLLLDQCEVVPLVTFLIWFPLDKGSRLDFAEVAITSESLSSDRFNLGLFIHFGFSRRCNKNPSDGATPSHAWYAV</sequence>
<dbReference type="AlphaFoldDB" id="A0A151AA80"/>
<keyword evidence="2" id="KW-1185">Reference proteome</keyword>
<name>A0A151AA80_9EURY</name>
<evidence type="ECO:0000313" key="2">
    <source>
        <dbReference type="Proteomes" id="UP000075321"/>
    </source>
</evidence>
<evidence type="ECO:0000313" key="1">
    <source>
        <dbReference type="EMBL" id="KYH24545.1"/>
    </source>
</evidence>
<gene>
    <name evidence="1" type="ORF">HAPAU_35280</name>
</gene>
<dbReference type="EMBL" id="LTAZ01000013">
    <property type="protein sequence ID" value="KYH24545.1"/>
    <property type="molecule type" value="Genomic_DNA"/>
</dbReference>
<dbReference type="Proteomes" id="UP000075321">
    <property type="component" value="Unassembled WGS sequence"/>
</dbReference>
<protein>
    <submittedName>
        <fullName evidence="1">Uncharacterized protein</fullName>
    </submittedName>
</protein>
<accession>A0A151AA80</accession>
<reference evidence="1 2" key="1">
    <citation type="submission" date="2016-02" db="EMBL/GenBank/DDBJ databases">
        <title>Genome sequence of Halalkalicoccus paucihalophilus DSM 24557.</title>
        <authorList>
            <person name="Poehlein A."/>
            <person name="Daniel R."/>
        </authorList>
    </citation>
    <scope>NUCLEOTIDE SEQUENCE [LARGE SCALE GENOMIC DNA]</scope>
    <source>
        <strain evidence="1 2">DSM 24557</strain>
    </source>
</reference>
<proteinExistence type="predicted"/>